<proteinExistence type="predicted"/>
<dbReference type="EMBL" id="CP139639">
    <property type="protein sequence ID" value="WRI26698.1"/>
    <property type="molecule type" value="Genomic_DNA"/>
</dbReference>
<evidence type="ECO:0000259" key="2">
    <source>
        <dbReference type="Pfam" id="PF16220"/>
    </source>
</evidence>
<evidence type="ECO:0000259" key="1">
    <source>
        <dbReference type="Pfam" id="PF04773"/>
    </source>
</evidence>
<dbReference type="Pfam" id="PF04773">
    <property type="entry name" value="FecR"/>
    <property type="match status" value="1"/>
</dbReference>
<evidence type="ECO:0000313" key="3">
    <source>
        <dbReference type="EMBL" id="WRI26698.1"/>
    </source>
</evidence>
<accession>A0ABZ1ABA0</accession>
<dbReference type="RefSeq" id="WP_236639994.1">
    <property type="nucleotide sequence ID" value="NZ_CP117446.1"/>
</dbReference>
<dbReference type="Pfam" id="PF16220">
    <property type="entry name" value="DUF4880"/>
    <property type="match status" value="1"/>
</dbReference>
<dbReference type="Proteomes" id="UP001322392">
    <property type="component" value="Chromosome"/>
</dbReference>
<feature type="domain" description="FecR N-terminal" evidence="2">
    <location>
        <begin position="21"/>
        <end position="62"/>
    </location>
</feature>
<protein>
    <submittedName>
        <fullName evidence="3">FecR family protein</fullName>
    </submittedName>
</protein>
<dbReference type="PANTHER" id="PTHR30273:SF2">
    <property type="entry name" value="PROTEIN FECR"/>
    <property type="match status" value="1"/>
</dbReference>
<keyword evidence="4" id="KW-1185">Reference proteome</keyword>
<dbReference type="PANTHER" id="PTHR30273">
    <property type="entry name" value="PERIPLASMIC SIGNAL SENSOR AND SIGMA FACTOR ACTIVATOR FECR-RELATED"/>
    <property type="match status" value="1"/>
</dbReference>
<evidence type="ECO:0000313" key="4">
    <source>
        <dbReference type="Proteomes" id="UP001322392"/>
    </source>
</evidence>
<sequence length="328" mass="37069">MHLAGQPAVMNPVPLSIEVAEQAMHWQLELQVPNVSEQTRAEWQRWREQDPAHEQAWQHSQRFFQRLQDVRTPTHQALARATLLPALSRRQVVKHLAVLLASGTAAWSIKDAALLQHWTSDFSTTVGEQWRIGLADNTQVQLNTDTAIDVKYTADVRQIHVLRGEILVDPNPTDIRPLWVKTAEGLTRAVSGRFSVRQRDGFTQLGADQGALSAQIPSRSLLLQAGELISFDAHTLLARRPQRDGELAWSRGMIVAQGMRLEDFLEELSRYRRGRLACDPAVRGLRVSGTYPLSDTDRIIAALAQTLKLDVQHFTRFWVALKPRQKLV</sequence>
<gene>
    <name evidence="3" type="ORF">SPL95_10390</name>
</gene>
<dbReference type="InterPro" id="IPR012373">
    <property type="entry name" value="Ferrdict_sens_TM"/>
</dbReference>
<name>A0ABZ1ABA0_9PSED</name>
<organism evidence="3 4">
    <name type="scientific">Pseudomonas canadensis</name>
    <dbReference type="NCBI Taxonomy" id="915099"/>
    <lineage>
        <taxon>Bacteria</taxon>
        <taxon>Pseudomonadati</taxon>
        <taxon>Pseudomonadota</taxon>
        <taxon>Gammaproteobacteria</taxon>
        <taxon>Pseudomonadales</taxon>
        <taxon>Pseudomonadaceae</taxon>
        <taxon>Pseudomonas</taxon>
    </lineage>
</organism>
<dbReference type="Gene3D" id="2.60.120.1440">
    <property type="match status" value="1"/>
</dbReference>
<reference evidence="3 4" key="1">
    <citation type="submission" date="2023-12" db="EMBL/GenBank/DDBJ databases">
        <title>First complete genome sequence of Pseudomonas canadensis strain Pcan-CK-23 isolated from homogenized tissues of Zophobas morio larvae.</title>
        <authorList>
            <person name="Kundlacz C."/>
            <person name="Aldeia C."/>
            <person name="Eddoubaji Y."/>
            <person name="Campos-Madueno E.I."/>
            <person name="Endimiani A."/>
        </authorList>
    </citation>
    <scope>NUCLEOTIDE SEQUENCE [LARGE SCALE GENOMIC DNA]</scope>
    <source>
        <strain evidence="3 4">Pcan-CK-23</strain>
    </source>
</reference>
<dbReference type="PIRSF" id="PIRSF018266">
    <property type="entry name" value="FecR"/>
    <property type="match status" value="1"/>
</dbReference>
<feature type="domain" description="FecR protein" evidence="1">
    <location>
        <begin position="121"/>
        <end position="210"/>
    </location>
</feature>
<dbReference type="InterPro" id="IPR032623">
    <property type="entry name" value="FecR_N"/>
</dbReference>
<dbReference type="InterPro" id="IPR006860">
    <property type="entry name" value="FecR"/>
</dbReference>